<dbReference type="AlphaFoldDB" id="A0A2M9CKX7"/>
<dbReference type="OrthoDB" id="5123577at2"/>
<sequence>MREPDPTRVTDQAALTTASGRTWLVVGGITAAIAVIMLIALRDLRPAGAATTGLVAVVTLFLAMVAVRYGVPSGRVRLALLAALTIAIFLAFAVCAGTMVVVESTVPLPG</sequence>
<dbReference type="Proteomes" id="UP000228758">
    <property type="component" value="Unassembled WGS sequence"/>
</dbReference>
<evidence type="ECO:0000256" key="1">
    <source>
        <dbReference type="SAM" id="Phobius"/>
    </source>
</evidence>
<dbReference type="RefSeq" id="WP_157802296.1">
    <property type="nucleotide sequence ID" value="NZ_PGFF01000001.1"/>
</dbReference>
<keyword evidence="1" id="KW-0472">Membrane</keyword>
<accession>A0A2M9CKX7</accession>
<dbReference type="EMBL" id="PGFF01000001">
    <property type="protein sequence ID" value="PJJ72538.1"/>
    <property type="molecule type" value="Genomic_DNA"/>
</dbReference>
<feature type="transmembrane region" description="Helical" evidence="1">
    <location>
        <begin position="79"/>
        <end position="102"/>
    </location>
</feature>
<name>A0A2M9CKX7_9MICO</name>
<feature type="transmembrane region" description="Helical" evidence="1">
    <location>
        <begin position="21"/>
        <end position="41"/>
    </location>
</feature>
<keyword evidence="1" id="KW-0812">Transmembrane</keyword>
<organism evidence="2 3">
    <name type="scientific">Diaminobutyricimonas aerilata</name>
    <dbReference type="NCBI Taxonomy" id="1162967"/>
    <lineage>
        <taxon>Bacteria</taxon>
        <taxon>Bacillati</taxon>
        <taxon>Actinomycetota</taxon>
        <taxon>Actinomycetes</taxon>
        <taxon>Micrococcales</taxon>
        <taxon>Microbacteriaceae</taxon>
        <taxon>Diaminobutyricimonas</taxon>
    </lineage>
</organism>
<keyword evidence="1" id="KW-1133">Transmembrane helix</keyword>
<evidence type="ECO:0000313" key="2">
    <source>
        <dbReference type="EMBL" id="PJJ72538.1"/>
    </source>
</evidence>
<evidence type="ECO:0000313" key="3">
    <source>
        <dbReference type="Proteomes" id="UP000228758"/>
    </source>
</evidence>
<feature type="transmembrane region" description="Helical" evidence="1">
    <location>
        <begin position="47"/>
        <end position="67"/>
    </location>
</feature>
<protein>
    <submittedName>
        <fullName evidence="2">Uncharacterized protein</fullName>
    </submittedName>
</protein>
<reference evidence="2 3" key="1">
    <citation type="submission" date="2017-11" db="EMBL/GenBank/DDBJ databases">
        <title>Genomic Encyclopedia of Archaeal and Bacterial Type Strains, Phase II (KMG-II): From Individual Species to Whole Genera.</title>
        <authorList>
            <person name="Goeker M."/>
        </authorList>
    </citation>
    <scope>NUCLEOTIDE SEQUENCE [LARGE SCALE GENOMIC DNA]</scope>
    <source>
        <strain evidence="2 3">DSM 27393</strain>
    </source>
</reference>
<comment type="caution">
    <text evidence="2">The sequence shown here is derived from an EMBL/GenBank/DDBJ whole genome shotgun (WGS) entry which is preliminary data.</text>
</comment>
<gene>
    <name evidence="2" type="ORF">CLV46_2110</name>
</gene>
<proteinExistence type="predicted"/>
<keyword evidence="3" id="KW-1185">Reference proteome</keyword>